<dbReference type="InterPro" id="IPR001810">
    <property type="entry name" value="F-box_dom"/>
</dbReference>
<dbReference type="Gene3D" id="1.20.1280.50">
    <property type="match status" value="1"/>
</dbReference>
<feature type="domain" description="F-box" evidence="1">
    <location>
        <begin position="6"/>
        <end position="33"/>
    </location>
</feature>
<reference evidence="2 3" key="1">
    <citation type="submission" date="2018-11" db="EMBL/GenBank/DDBJ databases">
        <authorList>
            <consortium name="Pathogen Informatics"/>
        </authorList>
    </citation>
    <scope>NUCLEOTIDE SEQUENCE [LARGE SCALE GENOMIC DNA]</scope>
</reference>
<protein>
    <recommendedName>
        <fullName evidence="1">F-box domain-containing protein</fullName>
    </recommendedName>
</protein>
<dbReference type="OrthoDB" id="5863314at2759"/>
<evidence type="ECO:0000313" key="3">
    <source>
        <dbReference type="Proteomes" id="UP000270094"/>
    </source>
</evidence>
<dbReference type="Pfam" id="PF12937">
    <property type="entry name" value="F-box-like"/>
    <property type="match status" value="1"/>
</dbReference>
<dbReference type="SUPFAM" id="SSF81383">
    <property type="entry name" value="F-box domain"/>
    <property type="match status" value="1"/>
</dbReference>
<dbReference type="EMBL" id="UYYB01128918">
    <property type="protein sequence ID" value="VDM84268.1"/>
    <property type="molecule type" value="Genomic_DNA"/>
</dbReference>
<gene>
    <name evidence="2" type="ORF">SVUK_LOCUS19266</name>
</gene>
<proteinExistence type="predicted"/>
<sequence length="63" mass="7471">MEDAWAMVFSYLPPREIRKCERVCKMWRRLAHRAMRQLEAINFERDFPGAIAFSTRVQKVLGG</sequence>
<dbReference type="AlphaFoldDB" id="A0A3P7LYR8"/>
<evidence type="ECO:0000313" key="2">
    <source>
        <dbReference type="EMBL" id="VDM84268.1"/>
    </source>
</evidence>
<organism evidence="2 3">
    <name type="scientific">Strongylus vulgaris</name>
    <name type="common">Blood worm</name>
    <dbReference type="NCBI Taxonomy" id="40348"/>
    <lineage>
        <taxon>Eukaryota</taxon>
        <taxon>Metazoa</taxon>
        <taxon>Ecdysozoa</taxon>
        <taxon>Nematoda</taxon>
        <taxon>Chromadorea</taxon>
        <taxon>Rhabditida</taxon>
        <taxon>Rhabditina</taxon>
        <taxon>Rhabditomorpha</taxon>
        <taxon>Strongyloidea</taxon>
        <taxon>Strongylidae</taxon>
        <taxon>Strongylus</taxon>
    </lineage>
</organism>
<dbReference type="InterPro" id="IPR036047">
    <property type="entry name" value="F-box-like_dom_sf"/>
</dbReference>
<evidence type="ECO:0000259" key="1">
    <source>
        <dbReference type="Pfam" id="PF12937"/>
    </source>
</evidence>
<keyword evidence="3" id="KW-1185">Reference proteome</keyword>
<dbReference type="Proteomes" id="UP000270094">
    <property type="component" value="Unassembled WGS sequence"/>
</dbReference>
<name>A0A3P7LYR8_STRVU</name>
<accession>A0A3P7LYR8</accession>